<sequence>MATNRPLYLIFSLSAILGSNGNADGHRDVAPSFEQVAKKYGTDKVTTHKYQFMYDKYLSGIRDKRLKLLEIGLGCNMDYGPGASYYTWLEYLPNVDLYFIEYDRQCAEKYQDKTANAHVFIGDQADPVFLAEFSTAATVNGLFDVIIDDGGHTMNQQITSLESLWPIVKPGGLYIIEDLQTSFWDTFGGDPSTKNPSKHTAMKYLYQILDDMMVGKNTKPMSRDMRSVDCMSEICALRKKEEGSV</sequence>
<evidence type="ECO:0000313" key="2">
    <source>
        <dbReference type="EMBL" id="KAK5992944.1"/>
    </source>
</evidence>
<dbReference type="SUPFAM" id="SSF53335">
    <property type="entry name" value="S-adenosyl-L-methionine-dependent methyltransferases"/>
    <property type="match status" value="1"/>
</dbReference>
<evidence type="ECO:0000256" key="1">
    <source>
        <dbReference type="SAM" id="SignalP"/>
    </source>
</evidence>
<organism evidence="2 3">
    <name type="scientific">Cladobotryum mycophilum</name>
    <dbReference type="NCBI Taxonomy" id="491253"/>
    <lineage>
        <taxon>Eukaryota</taxon>
        <taxon>Fungi</taxon>
        <taxon>Dikarya</taxon>
        <taxon>Ascomycota</taxon>
        <taxon>Pezizomycotina</taxon>
        <taxon>Sordariomycetes</taxon>
        <taxon>Hypocreomycetidae</taxon>
        <taxon>Hypocreales</taxon>
        <taxon>Hypocreaceae</taxon>
        <taxon>Cladobotryum</taxon>
    </lineage>
</organism>
<feature type="chain" id="PRO_5046104773" evidence="1">
    <location>
        <begin position="26"/>
        <end position="245"/>
    </location>
</feature>
<dbReference type="InterPro" id="IPR029063">
    <property type="entry name" value="SAM-dependent_MTases_sf"/>
</dbReference>
<dbReference type="Proteomes" id="UP001338125">
    <property type="component" value="Unassembled WGS sequence"/>
</dbReference>
<keyword evidence="1" id="KW-0732">Signal</keyword>
<feature type="signal peptide" evidence="1">
    <location>
        <begin position="1"/>
        <end position="25"/>
    </location>
</feature>
<reference evidence="2 3" key="1">
    <citation type="submission" date="2024-01" db="EMBL/GenBank/DDBJ databases">
        <title>Complete genome of Cladobotryum mycophilum ATHUM6906.</title>
        <authorList>
            <person name="Christinaki A.C."/>
            <person name="Myridakis A.I."/>
            <person name="Kouvelis V.N."/>
        </authorList>
    </citation>
    <scope>NUCLEOTIDE SEQUENCE [LARGE SCALE GENOMIC DNA]</scope>
    <source>
        <strain evidence="2 3">ATHUM6906</strain>
    </source>
</reference>
<comment type="caution">
    <text evidence="2">The sequence shown here is derived from an EMBL/GenBank/DDBJ whole genome shotgun (WGS) entry which is preliminary data.</text>
</comment>
<keyword evidence="3" id="KW-1185">Reference proteome</keyword>
<proteinExistence type="predicted"/>
<protein>
    <submittedName>
        <fullName evidence="2">8-demethyl-8-alpha-L-rhamnosyl tetracenomycin-C 2'-O-methyltransferase-like protein</fullName>
    </submittedName>
</protein>
<evidence type="ECO:0000313" key="3">
    <source>
        <dbReference type="Proteomes" id="UP001338125"/>
    </source>
</evidence>
<dbReference type="EMBL" id="JAVFKD010000012">
    <property type="protein sequence ID" value="KAK5992944.1"/>
    <property type="molecule type" value="Genomic_DNA"/>
</dbReference>
<accession>A0ABR0SLP1</accession>
<name>A0ABR0SLP1_9HYPO</name>
<gene>
    <name evidence="2" type="ORF">PT974_06369</name>
</gene>
<dbReference type="Gene3D" id="3.40.50.150">
    <property type="entry name" value="Vaccinia Virus protein VP39"/>
    <property type="match status" value="1"/>
</dbReference>